<proteinExistence type="inferred from homology"/>
<dbReference type="GeneID" id="24132693"/>
<dbReference type="Pfam" id="PF00155">
    <property type="entry name" value="Aminotran_1_2"/>
    <property type="match status" value="1"/>
</dbReference>
<evidence type="ECO:0000256" key="2">
    <source>
        <dbReference type="ARBA" id="ARBA00011738"/>
    </source>
</evidence>
<comment type="cofactor">
    <cofactor evidence="1">
        <name>pyridoxal 5'-phosphate</name>
        <dbReference type="ChEBI" id="CHEBI:597326"/>
    </cofactor>
</comment>
<feature type="domain" description="Aminotransferase class I/classII large" evidence="7">
    <location>
        <begin position="114"/>
        <end position="475"/>
    </location>
</feature>
<evidence type="ECO:0000256" key="1">
    <source>
        <dbReference type="ARBA" id="ARBA00001933"/>
    </source>
</evidence>
<dbReference type="VEuPathDB" id="FungiDB:SPRG_10592"/>
<dbReference type="RefSeq" id="XP_012205108.1">
    <property type="nucleotide sequence ID" value="XM_012349718.1"/>
</dbReference>
<dbReference type="EMBL" id="KK583245">
    <property type="protein sequence ID" value="KDO24164.1"/>
    <property type="molecule type" value="Genomic_DNA"/>
</dbReference>
<dbReference type="SUPFAM" id="SSF53383">
    <property type="entry name" value="PLP-dependent transferases"/>
    <property type="match status" value="1"/>
</dbReference>
<dbReference type="PANTHER" id="PTHR11751">
    <property type="entry name" value="ALANINE AMINOTRANSFERASE"/>
    <property type="match status" value="1"/>
</dbReference>
<dbReference type="Gene3D" id="1.10.287.1970">
    <property type="match status" value="1"/>
</dbReference>
<evidence type="ECO:0000256" key="6">
    <source>
        <dbReference type="ARBA" id="ARBA00025785"/>
    </source>
</evidence>
<dbReference type="FunFam" id="3.40.640.10:FF:000012">
    <property type="entry name" value="alanine aminotransferase 2"/>
    <property type="match status" value="1"/>
</dbReference>
<sequence length="489" mass="53902">MQRQFQILRKMSVLTKQTINPRIVEAEYAVRGAIVLRSDAYKKQLASGDKSLPFDKIIACNIGNPQSLGQKPISFHREVLSLINMPGLVDHEDAPKIFKADAIARAKYYLSKIPSGTGAYGHSKGHEVLREEVCAFLERRDGHAADPETIFLTDGASQAVQSMLLALIRDQNDGILVPIPQYPLYSATIAINGGSLCGYYLDEKSGWGMDIAELTRSIEDARNAGKDVRALVVINPGNPTGQCLSENNMRDIVQFCKDEKLVLMADEVYQENVYAENKHFVSFKKVLKDMGSDYDCVELASFHSTSKGFTGECGRRGGYMELVNFNADAMEQLYKLVSINLCSNIEGQLMVALMTNPPVEGDESYELYVAQRDGILSSLKRRAVKLVAAFNELEGVSCNAAEGAMYTFPRITVPEKAVAEATKRGVAPDAFYAMALLDATGIVVVPGSGFGQEDGTFHFRSTILPPEEAIDEVIEKTAKFHAEFMDLYR</sequence>
<dbReference type="InterPro" id="IPR015422">
    <property type="entry name" value="PyrdxlP-dep_Trfase_small"/>
</dbReference>
<keyword evidence="3" id="KW-0032">Aminotransferase</keyword>
<comment type="similarity">
    <text evidence="6">Belongs to the class-I pyridoxal-phosphate-dependent aminotransferase family. Alanine aminotransferase subfamily.</text>
</comment>
<dbReference type="PANTHER" id="PTHR11751:SF29">
    <property type="entry name" value="ALANINE TRANSAMINASE"/>
    <property type="match status" value="1"/>
</dbReference>
<dbReference type="KEGG" id="spar:SPRG_10592"/>
<dbReference type="InterPro" id="IPR045088">
    <property type="entry name" value="ALAT1/2-like"/>
</dbReference>
<dbReference type="STRING" id="695850.A0A067C066"/>
<dbReference type="CDD" id="cd00609">
    <property type="entry name" value="AAT_like"/>
    <property type="match status" value="1"/>
</dbReference>
<name>A0A067C066_SAPPC</name>
<dbReference type="InterPro" id="IPR015424">
    <property type="entry name" value="PyrdxlP-dep_Trfase"/>
</dbReference>
<evidence type="ECO:0000256" key="5">
    <source>
        <dbReference type="ARBA" id="ARBA00022898"/>
    </source>
</evidence>
<evidence type="ECO:0000313" key="8">
    <source>
        <dbReference type="EMBL" id="KDO24164.1"/>
    </source>
</evidence>
<dbReference type="OMA" id="FGFECPP"/>
<reference evidence="8 9" key="1">
    <citation type="journal article" date="2013" name="PLoS Genet.">
        <title>Distinctive expansion of potential virulence genes in the genome of the oomycete fish pathogen Saprolegnia parasitica.</title>
        <authorList>
            <person name="Jiang R.H."/>
            <person name="de Bruijn I."/>
            <person name="Haas B.J."/>
            <person name="Belmonte R."/>
            <person name="Lobach L."/>
            <person name="Christie J."/>
            <person name="van den Ackerveken G."/>
            <person name="Bottin A."/>
            <person name="Bulone V."/>
            <person name="Diaz-Moreno S.M."/>
            <person name="Dumas B."/>
            <person name="Fan L."/>
            <person name="Gaulin E."/>
            <person name="Govers F."/>
            <person name="Grenville-Briggs L.J."/>
            <person name="Horner N.R."/>
            <person name="Levin J.Z."/>
            <person name="Mammella M."/>
            <person name="Meijer H.J."/>
            <person name="Morris P."/>
            <person name="Nusbaum C."/>
            <person name="Oome S."/>
            <person name="Phillips A.J."/>
            <person name="van Rooyen D."/>
            <person name="Rzeszutek E."/>
            <person name="Saraiva M."/>
            <person name="Secombes C.J."/>
            <person name="Seidl M.F."/>
            <person name="Snel B."/>
            <person name="Stassen J.H."/>
            <person name="Sykes S."/>
            <person name="Tripathy S."/>
            <person name="van den Berg H."/>
            <person name="Vega-Arreguin J.C."/>
            <person name="Wawra S."/>
            <person name="Young S.K."/>
            <person name="Zeng Q."/>
            <person name="Dieguez-Uribeondo J."/>
            <person name="Russ C."/>
            <person name="Tyler B.M."/>
            <person name="van West P."/>
        </authorList>
    </citation>
    <scope>NUCLEOTIDE SEQUENCE [LARGE SCALE GENOMIC DNA]</scope>
    <source>
        <strain evidence="8 9">CBS 223.65</strain>
    </source>
</reference>
<evidence type="ECO:0000256" key="4">
    <source>
        <dbReference type="ARBA" id="ARBA00022679"/>
    </source>
</evidence>
<evidence type="ECO:0000259" key="7">
    <source>
        <dbReference type="Pfam" id="PF00155"/>
    </source>
</evidence>
<keyword evidence="4" id="KW-0808">Transferase</keyword>
<keyword evidence="5" id="KW-0663">Pyridoxal phosphate</keyword>
<evidence type="ECO:0000313" key="9">
    <source>
        <dbReference type="Proteomes" id="UP000030745"/>
    </source>
</evidence>
<comment type="subunit">
    <text evidence="2">Homodimer.</text>
</comment>
<dbReference type="GO" id="GO:0042853">
    <property type="term" value="P:L-alanine catabolic process"/>
    <property type="evidence" value="ECO:0007669"/>
    <property type="project" value="UniProtKB-UniPathway"/>
</dbReference>
<dbReference type="AlphaFoldDB" id="A0A067C066"/>
<keyword evidence="9" id="KW-1185">Reference proteome</keyword>
<dbReference type="UniPathway" id="UPA00528">
    <property type="reaction ID" value="UER00586"/>
</dbReference>
<dbReference type="Gene3D" id="3.40.640.10">
    <property type="entry name" value="Type I PLP-dependent aspartate aminotransferase-like (Major domain)"/>
    <property type="match status" value="1"/>
</dbReference>
<gene>
    <name evidence="8" type="ORF">SPRG_10592</name>
</gene>
<organism evidence="8 9">
    <name type="scientific">Saprolegnia parasitica (strain CBS 223.65)</name>
    <dbReference type="NCBI Taxonomy" id="695850"/>
    <lineage>
        <taxon>Eukaryota</taxon>
        <taxon>Sar</taxon>
        <taxon>Stramenopiles</taxon>
        <taxon>Oomycota</taxon>
        <taxon>Saprolegniomycetes</taxon>
        <taxon>Saprolegniales</taxon>
        <taxon>Saprolegniaceae</taxon>
        <taxon>Saprolegnia</taxon>
    </lineage>
</organism>
<dbReference type="OrthoDB" id="1732682at2759"/>
<evidence type="ECO:0000256" key="3">
    <source>
        <dbReference type="ARBA" id="ARBA00022576"/>
    </source>
</evidence>
<protein>
    <recommendedName>
        <fullName evidence="7">Aminotransferase class I/classII large domain-containing protein</fullName>
    </recommendedName>
</protein>
<dbReference type="Gene3D" id="3.90.1150.10">
    <property type="entry name" value="Aspartate Aminotransferase, domain 1"/>
    <property type="match status" value="1"/>
</dbReference>
<dbReference type="InterPro" id="IPR015421">
    <property type="entry name" value="PyrdxlP-dep_Trfase_major"/>
</dbReference>
<dbReference type="InterPro" id="IPR004839">
    <property type="entry name" value="Aminotransferase_I/II_large"/>
</dbReference>
<accession>A0A067C066</accession>
<dbReference type="FunFam" id="1.10.287.1970:FF:000001">
    <property type="entry name" value="Alanine aminotransferase 2"/>
    <property type="match status" value="1"/>
</dbReference>
<dbReference type="Proteomes" id="UP000030745">
    <property type="component" value="Unassembled WGS sequence"/>
</dbReference>
<dbReference type="GO" id="GO:0004021">
    <property type="term" value="F:L-alanine:2-oxoglutarate aminotransferase activity"/>
    <property type="evidence" value="ECO:0007669"/>
    <property type="project" value="TreeGrafter"/>
</dbReference>
<dbReference type="GO" id="GO:0030170">
    <property type="term" value="F:pyridoxal phosphate binding"/>
    <property type="evidence" value="ECO:0007669"/>
    <property type="project" value="InterPro"/>
</dbReference>
<dbReference type="FunFam" id="3.90.1150.10:FF:000151">
    <property type="entry name" value="Alanine aminotransferase 2"/>
    <property type="match status" value="1"/>
</dbReference>